<dbReference type="InterPro" id="IPR036875">
    <property type="entry name" value="Znf_CCHC_sf"/>
</dbReference>
<dbReference type="InterPro" id="IPR057670">
    <property type="entry name" value="SH3_retrovirus"/>
</dbReference>
<dbReference type="Pfam" id="PF14223">
    <property type="entry name" value="Retrotran_gag_2"/>
    <property type="match status" value="1"/>
</dbReference>
<keyword evidence="3" id="KW-0862">Zinc</keyword>
<evidence type="ECO:0000256" key="2">
    <source>
        <dbReference type="ARBA" id="ARBA00022801"/>
    </source>
</evidence>
<dbReference type="InterPro" id="IPR001584">
    <property type="entry name" value="Integrase_cat-core"/>
</dbReference>
<organism evidence="7">
    <name type="scientific">Fagus sylvatica</name>
    <name type="common">Beechnut</name>
    <dbReference type="NCBI Taxonomy" id="28930"/>
    <lineage>
        <taxon>Eukaryota</taxon>
        <taxon>Viridiplantae</taxon>
        <taxon>Streptophyta</taxon>
        <taxon>Embryophyta</taxon>
        <taxon>Tracheophyta</taxon>
        <taxon>Spermatophyta</taxon>
        <taxon>Magnoliopsida</taxon>
        <taxon>eudicotyledons</taxon>
        <taxon>Gunneridae</taxon>
        <taxon>Pentapetalae</taxon>
        <taxon>rosids</taxon>
        <taxon>fabids</taxon>
        <taxon>Fagales</taxon>
        <taxon>Fagaceae</taxon>
        <taxon>Fagus</taxon>
    </lineage>
</organism>
<gene>
    <name evidence="7" type="ORF">FSB_LOCUS30688</name>
</gene>
<sequence>MAGVVQPANFSDIRSDIPDLKGDNYKIWKERILLHLGWMDIDYAIRKDEPPAPTDTSTAADIALYERWERSNRLSMMFIKTRISAGIRGSVDQHEKVQDLLKAIDEQFVTSDKALASTLIMKFSSLRLTSVRGVREHIMQIRDIVAQLKKLEVEMSESFLVHYILNTLPHQYGPFKISYNTHKDKWSINELMTMCVQEEGRLVMEQGESAMLVTHGKGKSQANQKGKGKMPPQTDIKKDSTCFFCKKKGHMKKECTKFQKWLADKGSSFSLFYKSDCVGNGTLSDGLYCINLQNNATYDSMHVHTGIKRCVINEDSSKLWHRRLGHISIERIKRLVNEGVLNTLDFTDFETCVDCIKGKQTNKSKKGANRSSDILEIIHTDICSLDMDSHGQKYFISFIDDYSRYMYLYMLYNKNEALDAFKIFKAEVEKQCGKQIKIVRSDRGGEYYGRYTEDGQAPGPFAKFLQEHGIVAQYTMPGSPDQNGVAERRNRTLLDMVRSMLSSSNLPKSLWVEALKTAVYILNRVPTKAVPKTPFELWKGWKPSLRHMRVWGCPSEVRIYNPQEKKLDPRTISGYFIGYAERSKGYRFYCPSHSTRIVESRNAKFLENDLISGRDQTRNIVSENDHSESQPSTSSDRLGIVYSTPQVQTGVEQPIIEVPQAADDIPVDQVVQALPRTFEQRVEPHTSQEYDGTTLRRSTRPKKSAIPDDYVVYLQESDYNIGAENDPESFSQAMSCKESELWYNAMKEEMNSMKSNGVWDLVELPNGVKAIGCKWVFKTKKDSLGNIERYKARLVAKGFTQKEGIDYTETFSPVSKKDSLRIILALVAHFDLELQQMDVKTAFLNGDLEEEVYMKQPEGFPSSDGEHLVCKLKKSIYGLKQASRQWYLKFHNVISSFGFVENIMDQCIYQKVSGSKICFLVLYVDDILLATNDKGLLHEVKQFLSKNFDMKDMGEASYVIGIKIHRDRFQGILGLSQETYINKILKRFRMNDCSPSVAPIVKGDRFNLNQCPKNDLEREQMKNIPYASAVGSLMYAQVCTRPDIAFAVGMLGRYQSDPGLDHWRAAKKVMRYLQGTKDYMLMYRRTDNLEVIGYSDSDFAGCIDSRKSTSGYIFMMASGAVSWRSAKQTLIATSTMEAEFVSCFEATSHGVWLKSFISGLRIMDSISRPLKIYCDNSAAVFMAKNNKSGSRSKHIDIKYLAIRERIKEKKVVIEHVSTELMIVDPLTKGMPLLKFKDHVAKMGLGSIM</sequence>
<dbReference type="SMART" id="SM00343">
    <property type="entry name" value="ZnF_C2HC"/>
    <property type="match status" value="1"/>
</dbReference>
<dbReference type="PROSITE" id="PS50994">
    <property type="entry name" value="INTEGRASE"/>
    <property type="match status" value="1"/>
</dbReference>
<dbReference type="Pfam" id="PF07727">
    <property type="entry name" value="RVT_2"/>
    <property type="match status" value="1"/>
</dbReference>
<evidence type="ECO:0008006" key="8">
    <source>
        <dbReference type="Google" id="ProtNLM"/>
    </source>
</evidence>
<dbReference type="InterPro" id="IPR001878">
    <property type="entry name" value="Znf_CCHC"/>
</dbReference>
<dbReference type="Pfam" id="PF00665">
    <property type="entry name" value="rve"/>
    <property type="match status" value="1"/>
</dbReference>
<dbReference type="SUPFAM" id="SSF56672">
    <property type="entry name" value="DNA/RNA polymerases"/>
    <property type="match status" value="1"/>
</dbReference>
<dbReference type="GO" id="GO:0003676">
    <property type="term" value="F:nucleic acid binding"/>
    <property type="evidence" value="ECO:0007669"/>
    <property type="project" value="InterPro"/>
</dbReference>
<dbReference type="Gene3D" id="3.30.420.10">
    <property type="entry name" value="Ribonuclease H-like superfamily/Ribonuclease H"/>
    <property type="match status" value="1"/>
</dbReference>
<evidence type="ECO:0000256" key="3">
    <source>
        <dbReference type="PROSITE-ProRule" id="PRU00047"/>
    </source>
</evidence>
<dbReference type="InterPro" id="IPR036397">
    <property type="entry name" value="RNaseH_sf"/>
</dbReference>
<feature type="domain" description="CCHC-type" evidence="5">
    <location>
        <begin position="242"/>
        <end position="257"/>
    </location>
</feature>
<keyword evidence="2" id="KW-0378">Hydrolase</keyword>
<dbReference type="InterPro" id="IPR013103">
    <property type="entry name" value="RVT_2"/>
</dbReference>
<dbReference type="Pfam" id="PF13976">
    <property type="entry name" value="gag_pre-integrs"/>
    <property type="match status" value="1"/>
</dbReference>
<dbReference type="InterPro" id="IPR025724">
    <property type="entry name" value="GAG-pre-integrase_dom"/>
</dbReference>
<dbReference type="PANTHER" id="PTHR42648">
    <property type="entry name" value="TRANSPOSASE, PUTATIVE-RELATED"/>
    <property type="match status" value="1"/>
</dbReference>
<dbReference type="AlphaFoldDB" id="A0A2N9GK36"/>
<reference evidence="7" key="1">
    <citation type="submission" date="2018-02" db="EMBL/GenBank/DDBJ databases">
        <authorList>
            <person name="Cohen D.B."/>
            <person name="Kent A.D."/>
        </authorList>
    </citation>
    <scope>NUCLEOTIDE SEQUENCE</scope>
</reference>
<evidence type="ECO:0000259" key="6">
    <source>
        <dbReference type="PROSITE" id="PS50994"/>
    </source>
</evidence>
<dbReference type="SUPFAM" id="SSF53098">
    <property type="entry name" value="Ribonuclease H-like"/>
    <property type="match status" value="1"/>
</dbReference>
<dbReference type="Gene3D" id="4.10.60.10">
    <property type="entry name" value="Zinc finger, CCHC-type"/>
    <property type="match status" value="1"/>
</dbReference>
<dbReference type="PROSITE" id="PS50158">
    <property type="entry name" value="ZF_CCHC"/>
    <property type="match status" value="1"/>
</dbReference>
<dbReference type="InterPro" id="IPR012337">
    <property type="entry name" value="RNaseH-like_sf"/>
</dbReference>
<keyword evidence="3" id="KW-0863">Zinc-finger</keyword>
<feature type="domain" description="Integrase catalytic" evidence="6">
    <location>
        <begin position="370"/>
        <end position="542"/>
    </location>
</feature>
<evidence type="ECO:0000256" key="4">
    <source>
        <dbReference type="SAM" id="MobiDB-lite"/>
    </source>
</evidence>
<proteinExistence type="predicted"/>
<dbReference type="PANTHER" id="PTHR42648:SF28">
    <property type="entry name" value="TRANSPOSON-ENCODED PROTEIN WITH RIBONUCLEASE H-LIKE AND RETROVIRUS ZINC FINGER-LIKE DOMAINS"/>
    <property type="match status" value="1"/>
</dbReference>
<dbReference type="GO" id="GO:0016787">
    <property type="term" value="F:hydrolase activity"/>
    <property type="evidence" value="ECO:0007669"/>
    <property type="project" value="UniProtKB-KW"/>
</dbReference>
<dbReference type="EMBL" id="OIVN01002338">
    <property type="protein sequence ID" value="SPD02806.1"/>
    <property type="molecule type" value="Genomic_DNA"/>
</dbReference>
<protein>
    <recommendedName>
        <fullName evidence="8">Retrovirus-related Pol polyprotein from transposon TNT 1-94</fullName>
    </recommendedName>
</protein>
<dbReference type="InterPro" id="IPR039537">
    <property type="entry name" value="Retrotran_Ty1/copia-like"/>
</dbReference>
<evidence type="ECO:0000256" key="1">
    <source>
        <dbReference type="ARBA" id="ARBA00022723"/>
    </source>
</evidence>
<feature type="region of interest" description="Disordered" evidence="4">
    <location>
        <begin position="682"/>
        <end position="702"/>
    </location>
</feature>
<evidence type="ECO:0000313" key="7">
    <source>
        <dbReference type="EMBL" id="SPD02806.1"/>
    </source>
</evidence>
<evidence type="ECO:0000259" key="5">
    <source>
        <dbReference type="PROSITE" id="PS50158"/>
    </source>
</evidence>
<dbReference type="Pfam" id="PF25597">
    <property type="entry name" value="SH3_retrovirus"/>
    <property type="match status" value="1"/>
</dbReference>
<accession>A0A2N9GK36</accession>
<dbReference type="GO" id="GO:0008270">
    <property type="term" value="F:zinc ion binding"/>
    <property type="evidence" value="ECO:0007669"/>
    <property type="project" value="UniProtKB-KW"/>
</dbReference>
<name>A0A2N9GK36_FAGSY</name>
<dbReference type="CDD" id="cd09272">
    <property type="entry name" value="RNase_HI_RT_Ty1"/>
    <property type="match status" value="1"/>
</dbReference>
<dbReference type="GO" id="GO:0015074">
    <property type="term" value="P:DNA integration"/>
    <property type="evidence" value="ECO:0007669"/>
    <property type="project" value="InterPro"/>
</dbReference>
<dbReference type="SUPFAM" id="SSF57756">
    <property type="entry name" value="Retrovirus zinc finger-like domains"/>
    <property type="match status" value="1"/>
</dbReference>
<keyword evidence="1" id="KW-0479">Metal-binding</keyword>
<dbReference type="InterPro" id="IPR043502">
    <property type="entry name" value="DNA/RNA_pol_sf"/>
</dbReference>